<gene>
    <name evidence="1" type="ORF">PCOR1329_LOCUS11184</name>
</gene>
<sequence>EPTELVSLLGSRVHLPFDRFVKVKAHPTPEQRRSIDPRLLAGNRFADQWAKKIAALGRLDFERRDRCRKFSRLVRAVGEQVGRAAPLAAADTERLTASQMKA</sequence>
<evidence type="ECO:0000313" key="1">
    <source>
        <dbReference type="EMBL" id="CAK0804351.1"/>
    </source>
</evidence>
<reference evidence="1" key="1">
    <citation type="submission" date="2023-10" db="EMBL/GenBank/DDBJ databases">
        <authorList>
            <person name="Chen Y."/>
            <person name="Shah S."/>
            <person name="Dougan E. K."/>
            <person name="Thang M."/>
            <person name="Chan C."/>
        </authorList>
    </citation>
    <scope>NUCLEOTIDE SEQUENCE [LARGE SCALE GENOMIC DNA]</scope>
</reference>
<feature type="non-terminal residue" evidence="1">
    <location>
        <position position="1"/>
    </location>
</feature>
<name>A0ABN9QGW7_9DINO</name>
<proteinExistence type="predicted"/>
<evidence type="ECO:0000313" key="2">
    <source>
        <dbReference type="Proteomes" id="UP001189429"/>
    </source>
</evidence>
<dbReference type="Proteomes" id="UP001189429">
    <property type="component" value="Unassembled WGS sequence"/>
</dbReference>
<comment type="caution">
    <text evidence="1">The sequence shown here is derived from an EMBL/GenBank/DDBJ whole genome shotgun (WGS) entry which is preliminary data.</text>
</comment>
<feature type="non-terminal residue" evidence="1">
    <location>
        <position position="102"/>
    </location>
</feature>
<accession>A0ABN9QGW7</accession>
<dbReference type="EMBL" id="CAUYUJ010003218">
    <property type="protein sequence ID" value="CAK0804351.1"/>
    <property type="molecule type" value="Genomic_DNA"/>
</dbReference>
<protein>
    <submittedName>
        <fullName evidence="1">Uncharacterized protein</fullName>
    </submittedName>
</protein>
<organism evidence="1 2">
    <name type="scientific">Prorocentrum cordatum</name>
    <dbReference type="NCBI Taxonomy" id="2364126"/>
    <lineage>
        <taxon>Eukaryota</taxon>
        <taxon>Sar</taxon>
        <taxon>Alveolata</taxon>
        <taxon>Dinophyceae</taxon>
        <taxon>Prorocentrales</taxon>
        <taxon>Prorocentraceae</taxon>
        <taxon>Prorocentrum</taxon>
    </lineage>
</organism>
<keyword evidence="2" id="KW-1185">Reference proteome</keyword>